<organism evidence="1 2">
    <name type="scientific">Eisenbergiella porci</name>
    <dbReference type="NCBI Taxonomy" id="2652274"/>
    <lineage>
        <taxon>Bacteria</taxon>
        <taxon>Bacillati</taxon>
        <taxon>Bacillota</taxon>
        <taxon>Clostridia</taxon>
        <taxon>Lachnospirales</taxon>
        <taxon>Lachnospiraceae</taxon>
        <taxon>Eisenbergiella</taxon>
    </lineage>
</organism>
<sequence>MKKTAQQYLNSEAHGYLMESKACKLLLKDFERIRAKLRRHIEKEAAEREAEFEAAVQYCSEADIQEAYGWEFITEQQYEHYLELFRQGRKALDEHSPTVTELALSILNRIFQDIDRDCRQYAFEALSPEEQLAQRKRAEESQEAWKQYIADLKEKMRSAAEAE</sequence>
<gene>
    <name evidence="1" type="ORF">FYJ45_25595</name>
</gene>
<comment type="caution">
    <text evidence="1">The sequence shown here is derived from an EMBL/GenBank/DDBJ whole genome shotgun (WGS) entry which is preliminary data.</text>
</comment>
<dbReference type="RefSeq" id="WP_154467931.1">
    <property type="nucleotide sequence ID" value="NZ_VUMI01000067.1"/>
</dbReference>
<evidence type="ECO:0000313" key="2">
    <source>
        <dbReference type="Proteomes" id="UP000436047"/>
    </source>
</evidence>
<keyword evidence="1" id="KW-0456">Lyase</keyword>
<keyword evidence="2" id="KW-1185">Reference proteome</keyword>
<reference evidence="1 2" key="1">
    <citation type="submission" date="2019-08" db="EMBL/GenBank/DDBJ databases">
        <title>In-depth cultivation of the pig gut microbiome towards novel bacterial diversity and tailored functional studies.</title>
        <authorList>
            <person name="Wylensek D."/>
            <person name="Hitch T.C.A."/>
            <person name="Clavel T."/>
        </authorList>
    </citation>
    <scope>NUCLEOTIDE SEQUENCE [LARGE SCALE GENOMIC DNA]</scope>
    <source>
        <strain evidence="1 2">WCA-389-WT-23B</strain>
    </source>
</reference>
<evidence type="ECO:0000313" key="1">
    <source>
        <dbReference type="EMBL" id="MSS91480.1"/>
    </source>
</evidence>
<dbReference type="GeneID" id="86056384"/>
<accession>A0A6N7WPY1</accession>
<dbReference type="GO" id="GO:0016829">
    <property type="term" value="F:lyase activity"/>
    <property type="evidence" value="ECO:0007669"/>
    <property type="project" value="UniProtKB-KW"/>
</dbReference>
<dbReference type="AlphaFoldDB" id="A0A6N7WPY1"/>
<proteinExistence type="predicted"/>
<name>A0A6N7WPY1_9FIRM</name>
<dbReference type="EMBL" id="VUMI01000067">
    <property type="protein sequence ID" value="MSS91480.1"/>
    <property type="molecule type" value="Genomic_DNA"/>
</dbReference>
<protein>
    <submittedName>
        <fullName evidence="1">Adenylosuccinate lyase</fullName>
    </submittedName>
</protein>
<dbReference type="Proteomes" id="UP000436047">
    <property type="component" value="Unassembled WGS sequence"/>
</dbReference>